<sequence>MKRTERRMQHQYDTKGEIHPETRQKFDDVKNSFTKLHASVLTIADLIDSSTPLMQFDEKIDDPIESIEMANGDTIIADIGGGLWEDVETQTFYESLPELKSMLPGILFKDSEKATIPVLEDKIDEQDMTDQLESVTQPLDDADNAECSQNSAAEEEEIESNTGVDEAEESTVESYVSGSLYKQMMDVFVAQMPNQVNRDMIDKTATDFVTNLNNKINRKRLLKALYGVHRNRLDLLPFYSRLAAVLRPVMPDLCTELVQLLIRDFRRRVRKKDQLFIEEKIKCVRFIGELVKFKLFPKSEALHCLKILLFDFRHHSIDM</sequence>
<dbReference type="GO" id="GO:0035145">
    <property type="term" value="C:exon-exon junction complex"/>
    <property type="evidence" value="ECO:0007669"/>
    <property type="project" value="TreeGrafter"/>
</dbReference>
<feature type="region of interest" description="Disordered" evidence="1">
    <location>
        <begin position="135"/>
        <end position="170"/>
    </location>
</feature>
<evidence type="ECO:0000256" key="1">
    <source>
        <dbReference type="SAM" id="MobiDB-lite"/>
    </source>
</evidence>
<dbReference type="InterPro" id="IPR003890">
    <property type="entry name" value="MIF4G-like_typ-3"/>
</dbReference>
<dbReference type="InterPro" id="IPR016024">
    <property type="entry name" value="ARM-type_fold"/>
</dbReference>
<evidence type="ECO:0000259" key="2">
    <source>
        <dbReference type="Pfam" id="PF02854"/>
    </source>
</evidence>
<dbReference type="Proteomes" id="UP000887565">
    <property type="component" value="Unplaced"/>
</dbReference>
<evidence type="ECO:0000313" key="3">
    <source>
        <dbReference type="Proteomes" id="UP000887565"/>
    </source>
</evidence>
<organism evidence="3 4">
    <name type="scientific">Romanomermis culicivorax</name>
    <name type="common">Nematode worm</name>
    <dbReference type="NCBI Taxonomy" id="13658"/>
    <lineage>
        <taxon>Eukaryota</taxon>
        <taxon>Metazoa</taxon>
        <taxon>Ecdysozoa</taxon>
        <taxon>Nematoda</taxon>
        <taxon>Enoplea</taxon>
        <taxon>Dorylaimia</taxon>
        <taxon>Mermithida</taxon>
        <taxon>Mermithoidea</taxon>
        <taxon>Mermithidae</taxon>
        <taxon>Romanomermis</taxon>
    </lineage>
</organism>
<reference evidence="4" key="1">
    <citation type="submission" date="2022-11" db="UniProtKB">
        <authorList>
            <consortium name="WormBaseParasite"/>
        </authorList>
    </citation>
    <scope>IDENTIFICATION</scope>
</reference>
<dbReference type="Gene3D" id="1.25.40.180">
    <property type="match status" value="2"/>
</dbReference>
<dbReference type="AlphaFoldDB" id="A0A915HSW3"/>
<feature type="compositionally biased region" description="Acidic residues" evidence="1">
    <location>
        <begin position="153"/>
        <end position="170"/>
    </location>
</feature>
<evidence type="ECO:0000313" key="4">
    <source>
        <dbReference type="WBParaSite" id="nRc.2.0.1.t04472-RA"/>
    </source>
</evidence>
<feature type="domain" description="MIF4G" evidence="2">
    <location>
        <begin position="191"/>
        <end position="314"/>
    </location>
</feature>
<protein>
    <submittedName>
        <fullName evidence="4">MIF4G domain-containing protein</fullName>
    </submittedName>
</protein>
<dbReference type="WBParaSite" id="nRc.2.0.1.t04472-RA">
    <property type="protein sequence ID" value="nRc.2.0.1.t04472-RA"/>
    <property type="gene ID" value="nRc.2.0.1.g04472"/>
</dbReference>
<name>A0A915HSW3_ROMCU</name>
<dbReference type="Pfam" id="PF02854">
    <property type="entry name" value="MIF4G"/>
    <property type="match status" value="1"/>
</dbReference>
<proteinExistence type="predicted"/>
<dbReference type="SUPFAM" id="SSF48371">
    <property type="entry name" value="ARM repeat"/>
    <property type="match status" value="1"/>
</dbReference>
<dbReference type="GO" id="GO:0000184">
    <property type="term" value="P:nuclear-transcribed mRNA catabolic process, nonsense-mediated decay"/>
    <property type="evidence" value="ECO:0007669"/>
    <property type="project" value="InterPro"/>
</dbReference>
<dbReference type="PANTHER" id="PTHR12839">
    <property type="entry name" value="NONSENSE-MEDIATED MRNA DECAY PROTEIN 2 UP-FRAMESHIFT SUPPRESSOR 2"/>
    <property type="match status" value="1"/>
</dbReference>
<dbReference type="GO" id="GO:0005737">
    <property type="term" value="C:cytoplasm"/>
    <property type="evidence" value="ECO:0007669"/>
    <property type="project" value="TreeGrafter"/>
</dbReference>
<dbReference type="PANTHER" id="PTHR12839:SF7">
    <property type="entry name" value="REGULATOR OF NONSENSE TRANSCRIPTS 2"/>
    <property type="match status" value="1"/>
</dbReference>
<dbReference type="GO" id="GO:0003723">
    <property type="term" value="F:RNA binding"/>
    <property type="evidence" value="ECO:0007669"/>
    <property type="project" value="InterPro"/>
</dbReference>
<accession>A0A915HSW3</accession>
<keyword evidence="3" id="KW-1185">Reference proteome</keyword>
<dbReference type="InterPro" id="IPR039762">
    <property type="entry name" value="Nmd2/UPF2"/>
</dbReference>